<feature type="binding site" evidence="7">
    <location>
        <position position="28"/>
    </location>
    <ligand>
        <name>Ca(2+)</name>
        <dbReference type="ChEBI" id="CHEBI:29108"/>
    </ligand>
</feature>
<gene>
    <name evidence="10" type="ORF">CDEB00056_LOCUS23998</name>
</gene>
<feature type="binding site" evidence="7">
    <location>
        <position position="30"/>
    </location>
    <ligand>
        <name>Ca(2+)</name>
        <dbReference type="ChEBI" id="CHEBI:29108"/>
    </ligand>
</feature>
<evidence type="ECO:0000256" key="7">
    <source>
        <dbReference type="PIRSR" id="PIRSR608901-1"/>
    </source>
</evidence>
<evidence type="ECO:0008006" key="11">
    <source>
        <dbReference type="Google" id="ProtNLM"/>
    </source>
</evidence>
<feature type="transmembrane region" description="Helical" evidence="9">
    <location>
        <begin position="190"/>
        <end position="212"/>
    </location>
</feature>
<keyword evidence="3 9" id="KW-0812">Transmembrane</keyword>
<evidence type="ECO:0000256" key="9">
    <source>
        <dbReference type="SAM" id="Phobius"/>
    </source>
</evidence>
<dbReference type="Pfam" id="PF05875">
    <property type="entry name" value="Ceramidase"/>
    <property type="match status" value="1"/>
</dbReference>
<keyword evidence="6 9" id="KW-0472">Membrane</keyword>
<keyword evidence="7" id="KW-0479">Metal-binding</keyword>
<dbReference type="GO" id="GO:0046513">
    <property type="term" value="P:ceramide biosynthetic process"/>
    <property type="evidence" value="ECO:0007669"/>
    <property type="project" value="TreeGrafter"/>
</dbReference>
<reference evidence="10" key="1">
    <citation type="submission" date="2021-01" db="EMBL/GenBank/DDBJ databases">
        <authorList>
            <person name="Corre E."/>
            <person name="Pelletier E."/>
            <person name="Niang G."/>
            <person name="Scheremetjew M."/>
            <person name="Finn R."/>
            <person name="Kale V."/>
            <person name="Holt S."/>
            <person name="Cochrane G."/>
            <person name="Meng A."/>
            <person name="Brown T."/>
            <person name="Cohen L."/>
        </authorList>
    </citation>
    <scope>NUCLEOTIDE SEQUENCE</scope>
    <source>
        <strain evidence="10">MM31A-1</strain>
    </source>
</reference>
<evidence type="ECO:0000256" key="8">
    <source>
        <dbReference type="PIRSR" id="PIRSR608901-2"/>
    </source>
</evidence>
<feature type="transmembrane region" description="Helical" evidence="9">
    <location>
        <begin position="100"/>
        <end position="116"/>
    </location>
</feature>
<keyword evidence="7" id="KW-0106">Calcium</keyword>
<comment type="subcellular location">
    <subcellularLocation>
        <location evidence="1">Membrane</location>
        <topology evidence="1">Multi-pass membrane protein</topology>
    </subcellularLocation>
</comment>
<protein>
    <recommendedName>
        <fullName evidence="11">Alkaline ceramidase</fullName>
    </recommendedName>
</protein>
<dbReference type="GO" id="GO:0046514">
    <property type="term" value="P:ceramide catabolic process"/>
    <property type="evidence" value="ECO:0007669"/>
    <property type="project" value="TreeGrafter"/>
</dbReference>
<keyword evidence="4" id="KW-0378">Hydrolase</keyword>
<dbReference type="PANTHER" id="PTHR46187:SF3">
    <property type="entry name" value="ALKALINE CERAMIDASE 3"/>
    <property type="match status" value="1"/>
</dbReference>
<evidence type="ECO:0000256" key="3">
    <source>
        <dbReference type="ARBA" id="ARBA00022692"/>
    </source>
</evidence>
<dbReference type="GO" id="GO:0005789">
    <property type="term" value="C:endoplasmic reticulum membrane"/>
    <property type="evidence" value="ECO:0007669"/>
    <property type="project" value="TreeGrafter"/>
</dbReference>
<comment type="cofactor">
    <cofactor evidence="8">
        <name>Zn(2+)</name>
        <dbReference type="ChEBI" id="CHEBI:29105"/>
    </cofactor>
</comment>
<evidence type="ECO:0000313" key="10">
    <source>
        <dbReference type="EMBL" id="CAE0479144.1"/>
    </source>
</evidence>
<dbReference type="AlphaFoldDB" id="A0A7S3VGG8"/>
<dbReference type="EMBL" id="HBIO01031308">
    <property type="protein sequence ID" value="CAE0479144.1"/>
    <property type="molecule type" value="Transcribed_RNA"/>
</dbReference>
<feature type="binding site" evidence="7">
    <location>
        <position position="39"/>
    </location>
    <ligand>
        <name>Ca(2+)</name>
        <dbReference type="ChEBI" id="CHEBI:29108"/>
    </ligand>
</feature>
<keyword evidence="8" id="KW-0862">Zinc</keyword>
<feature type="binding site" evidence="8">
    <location>
        <position position="229"/>
    </location>
    <ligand>
        <name>Zn(2+)</name>
        <dbReference type="ChEBI" id="CHEBI:29105"/>
        <note>catalytic</note>
    </ligand>
</feature>
<feature type="binding site" evidence="7">
    <location>
        <position position="25"/>
    </location>
    <ligand>
        <name>Ca(2+)</name>
        <dbReference type="ChEBI" id="CHEBI:29108"/>
    </ligand>
</feature>
<feature type="binding site" evidence="8">
    <location>
        <position position="225"/>
    </location>
    <ligand>
        <name>Zn(2+)</name>
        <dbReference type="ChEBI" id="CHEBI:29105"/>
        <note>catalytic</note>
    </ligand>
</feature>
<evidence type="ECO:0000256" key="2">
    <source>
        <dbReference type="ARBA" id="ARBA00009780"/>
    </source>
</evidence>
<dbReference type="GO" id="GO:0016811">
    <property type="term" value="F:hydrolase activity, acting on carbon-nitrogen (but not peptide) bonds, in linear amides"/>
    <property type="evidence" value="ECO:0007669"/>
    <property type="project" value="InterPro"/>
</dbReference>
<comment type="similarity">
    <text evidence="2">Belongs to the alkaline ceramidase family.</text>
</comment>
<evidence type="ECO:0000256" key="6">
    <source>
        <dbReference type="ARBA" id="ARBA00023136"/>
    </source>
</evidence>
<sequence>MMPNSTIPEVDQYMGFWKPHSSSIDFCERNYENSHHVVELHNTWSSLVGISLFGLIGLIWGNPTKEIRYTLAHSLLLFIGLGSAGLHGTLHWIFQSSDELPMVYLVAIYMYMGFELDSKKDQLHYPRMPLIMSILLLINTVVYYAFQHLYIVFILTYSTLATVNAFLLYNNAIRKNMGGDMGRRIGRRALIAYVGIGVPIWFIDMGMCDWVLTNVANATFGMTLHVIWHIAAGYGAYCITATLEYCRMVSLGLPCECKFWMGFIPFNYLLEAEGLEKTNASNRKTDGKKDA</sequence>
<dbReference type="GO" id="GO:0046872">
    <property type="term" value="F:metal ion binding"/>
    <property type="evidence" value="ECO:0007669"/>
    <property type="project" value="UniProtKB-KW"/>
</dbReference>
<evidence type="ECO:0000256" key="1">
    <source>
        <dbReference type="ARBA" id="ARBA00004141"/>
    </source>
</evidence>
<accession>A0A7S3VGG8</accession>
<keyword evidence="5 9" id="KW-1133">Transmembrane helix</keyword>
<feature type="transmembrane region" description="Helical" evidence="9">
    <location>
        <begin position="75"/>
        <end position="94"/>
    </location>
</feature>
<name>A0A7S3VGG8_9STRA</name>
<feature type="transmembrane region" description="Helical" evidence="9">
    <location>
        <begin position="128"/>
        <end position="146"/>
    </location>
</feature>
<organism evidence="10">
    <name type="scientific">Chaetoceros debilis</name>
    <dbReference type="NCBI Taxonomy" id="122233"/>
    <lineage>
        <taxon>Eukaryota</taxon>
        <taxon>Sar</taxon>
        <taxon>Stramenopiles</taxon>
        <taxon>Ochrophyta</taxon>
        <taxon>Bacillariophyta</taxon>
        <taxon>Coscinodiscophyceae</taxon>
        <taxon>Chaetocerotophycidae</taxon>
        <taxon>Chaetocerotales</taxon>
        <taxon>Chaetocerotaceae</taxon>
        <taxon>Chaetoceros</taxon>
    </lineage>
</organism>
<evidence type="ECO:0000256" key="5">
    <source>
        <dbReference type="ARBA" id="ARBA00022989"/>
    </source>
</evidence>
<dbReference type="InterPro" id="IPR008901">
    <property type="entry name" value="ACER"/>
</dbReference>
<proteinExistence type="inferred from homology"/>
<evidence type="ECO:0000256" key="4">
    <source>
        <dbReference type="ARBA" id="ARBA00022801"/>
    </source>
</evidence>
<feature type="transmembrane region" description="Helical" evidence="9">
    <location>
        <begin position="152"/>
        <end position="169"/>
    </location>
</feature>
<feature type="transmembrane region" description="Helical" evidence="9">
    <location>
        <begin position="44"/>
        <end position="63"/>
    </location>
</feature>
<feature type="transmembrane region" description="Helical" evidence="9">
    <location>
        <begin position="218"/>
        <end position="239"/>
    </location>
</feature>
<feature type="binding site" evidence="8">
    <location>
        <position position="87"/>
    </location>
    <ligand>
        <name>Zn(2+)</name>
        <dbReference type="ChEBI" id="CHEBI:29105"/>
        <note>catalytic</note>
    </ligand>
</feature>
<dbReference type="PANTHER" id="PTHR46187">
    <property type="entry name" value="ALKALINE CERAMIDASE 3"/>
    <property type="match status" value="1"/>
</dbReference>